<proteinExistence type="predicted"/>
<dbReference type="PANTHER" id="PTHR14344">
    <property type="entry name" value="WD REPEAT PROTEIN"/>
    <property type="match status" value="1"/>
</dbReference>
<dbReference type="EMBL" id="HBGS01039536">
    <property type="protein sequence ID" value="CAD9448169.1"/>
    <property type="molecule type" value="Transcribed_RNA"/>
</dbReference>
<dbReference type="GO" id="GO:0005737">
    <property type="term" value="C:cytoplasm"/>
    <property type="evidence" value="ECO:0007669"/>
    <property type="project" value="UniProtKB-SubCell"/>
</dbReference>
<gene>
    <name evidence="6" type="ORF">DSPE1174_LOCUS20363</name>
</gene>
<keyword evidence="4" id="KW-0819">tRNA processing</keyword>
<dbReference type="Gene3D" id="2.130.10.10">
    <property type="entry name" value="YVTN repeat-like/Quinoprotein amine dehydrogenase"/>
    <property type="match status" value="1"/>
</dbReference>
<organism evidence="6">
    <name type="scientific">Octactis speculum</name>
    <dbReference type="NCBI Taxonomy" id="3111310"/>
    <lineage>
        <taxon>Eukaryota</taxon>
        <taxon>Sar</taxon>
        <taxon>Stramenopiles</taxon>
        <taxon>Ochrophyta</taxon>
        <taxon>Dictyochophyceae</taxon>
        <taxon>Dictyochales</taxon>
        <taxon>Dictyochaceae</taxon>
        <taxon>Octactis</taxon>
    </lineage>
</organism>
<accession>A0A7S2DBW2</accession>
<dbReference type="SUPFAM" id="SSF50978">
    <property type="entry name" value="WD40 repeat-like"/>
    <property type="match status" value="1"/>
</dbReference>
<dbReference type="AlphaFoldDB" id="A0A7S2DBW2"/>
<dbReference type="InterPro" id="IPR015943">
    <property type="entry name" value="WD40/YVTN_repeat-like_dom_sf"/>
</dbReference>
<evidence type="ECO:0000256" key="2">
    <source>
        <dbReference type="ARBA" id="ARBA00022490"/>
    </source>
</evidence>
<dbReference type="PANTHER" id="PTHR14344:SF3">
    <property type="entry name" value="WD REPEAT-CONTAINING PROTEIN 6"/>
    <property type="match status" value="1"/>
</dbReference>
<protein>
    <submittedName>
        <fullName evidence="6">Uncharacterized protein</fullName>
    </submittedName>
</protein>
<evidence type="ECO:0000256" key="3">
    <source>
        <dbReference type="ARBA" id="ARBA00022574"/>
    </source>
</evidence>
<dbReference type="GO" id="GO:0030488">
    <property type="term" value="P:tRNA methylation"/>
    <property type="evidence" value="ECO:0007669"/>
    <property type="project" value="TreeGrafter"/>
</dbReference>
<name>A0A7S2DBW2_9STRA</name>
<dbReference type="InterPro" id="IPR051973">
    <property type="entry name" value="tRNA_Anticodon_Mtase-Reg"/>
</dbReference>
<sequence>MFVVCGTTGGDVTIWDLAPLFGEQRSAKLVTTYTAHSMGTNCITAVILPNRQGLKNDDVMIRVCSGGDDEAIAVAHVFVNDDVIVESGGGVVMSTSGRDDSKFAIDEDDDSTKPLTGPFNGSHACVDVVQGASTSAIKGLTFLRSACSGRFLVSVGYDQRVTLWQVLEKQNQFQGGHLLPQQQHNEVIHSTLATTASLRWLSVCVVDVTDVSGIEAVSHYAVREDDPGGEEQSFSSESGKVVVTGMGLQVVSFAVPPLF</sequence>
<reference evidence="6" key="1">
    <citation type="submission" date="2021-01" db="EMBL/GenBank/DDBJ databases">
        <authorList>
            <person name="Corre E."/>
            <person name="Pelletier E."/>
            <person name="Niang G."/>
            <person name="Scheremetjew M."/>
            <person name="Finn R."/>
            <person name="Kale V."/>
            <person name="Holt S."/>
            <person name="Cochrane G."/>
            <person name="Meng A."/>
            <person name="Brown T."/>
            <person name="Cohen L."/>
        </authorList>
    </citation>
    <scope>NUCLEOTIDE SEQUENCE</scope>
    <source>
        <strain evidence="6">CCMP1381</strain>
    </source>
</reference>
<keyword evidence="5" id="KW-0677">Repeat</keyword>
<dbReference type="InterPro" id="IPR036322">
    <property type="entry name" value="WD40_repeat_dom_sf"/>
</dbReference>
<evidence type="ECO:0000256" key="1">
    <source>
        <dbReference type="ARBA" id="ARBA00004496"/>
    </source>
</evidence>
<comment type="subcellular location">
    <subcellularLocation>
        <location evidence="1">Cytoplasm</location>
    </subcellularLocation>
</comment>
<keyword evidence="3" id="KW-0853">WD repeat</keyword>
<keyword evidence="2" id="KW-0963">Cytoplasm</keyword>
<evidence type="ECO:0000256" key="4">
    <source>
        <dbReference type="ARBA" id="ARBA00022694"/>
    </source>
</evidence>
<evidence type="ECO:0000256" key="5">
    <source>
        <dbReference type="ARBA" id="ARBA00022737"/>
    </source>
</evidence>
<evidence type="ECO:0000313" key="6">
    <source>
        <dbReference type="EMBL" id="CAD9448169.1"/>
    </source>
</evidence>